<evidence type="ECO:0000313" key="2">
    <source>
        <dbReference type="Proteomes" id="UP000770717"/>
    </source>
</evidence>
<protein>
    <submittedName>
        <fullName evidence="1">Uncharacterized protein</fullName>
    </submittedName>
</protein>
<dbReference type="AlphaFoldDB" id="A0A8J6E951"/>
<organism evidence="1 2">
    <name type="scientific">Eleutherodactylus coqui</name>
    <name type="common">Puerto Rican coqui</name>
    <dbReference type="NCBI Taxonomy" id="57060"/>
    <lineage>
        <taxon>Eukaryota</taxon>
        <taxon>Metazoa</taxon>
        <taxon>Chordata</taxon>
        <taxon>Craniata</taxon>
        <taxon>Vertebrata</taxon>
        <taxon>Euteleostomi</taxon>
        <taxon>Amphibia</taxon>
        <taxon>Batrachia</taxon>
        <taxon>Anura</taxon>
        <taxon>Neobatrachia</taxon>
        <taxon>Hyloidea</taxon>
        <taxon>Eleutherodactylidae</taxon>
        <taxon>Eleutherodactylinae</taxon>
        <taxon>Eleutherodactylus</taxon>
        <taxon>Eleutherodactylus</taxon>
    </lineage>
</organism>
<evidence type="ECO:0000313" key="1">
    <source>
        <dbReference type="EMBL" id="KAG9462608.1"/>
    </source>
</evidence>
<name>A0A8J6E951_ELECQ</name>
<accession>A0A8J6E951</accession>
<keyword evidence="2" id="KW-1185">Reference proteome</keyword>
<dbReference type="EMBL" id="WNTK01010324">
    <property type="protein sequence ID" value="KAG9462608.1"/>
    <property type="molecule type" value="Genomic_DNA"/>
</dbReference>
<reference evidence="1" key="1">
    <citation type="thesis" date="2020" institute="ProQuest LLC" country="789 East Eisenhower Parkway, Ann Arbor, MI, USA">
        <title>Comparative Genomics and Chromosome Evolution.</title>
        <authorList>
            <person name="Mudd A.B."/>
        </authorList>
    </citation>
    <scope>NUCLEOTIDE SEQUENCE</scope>
    <source>
        <strain evidence="1">HN-11 Male</strain>
        <tissue evidence="1">Kidney and liver</tissue>
    </source>
</reference>
<gene>
    <name evidence="1" type="ORF">GDO78_013741</name>
</gene>
<sequence length="85" mass="9789">MMVCFKTARRRQTGKCVGVHLWKETVLCWPDLRNGPRNHVLYTNLFSVTADPYVELIEWHPPPPSYPLLGHLYNPVGSPVQIPHL</sequence>
<proteinExistence type="predicted"/>
<comment type="caution">
    <text evidence="1">The sequence shown here is derived from an EMBL/GenBank/DDBJ whole genome shotgun (WGS) entry which is preliminary data.</text>
</comment>
<dbReference type="Proteomes" id="UP000770717">
    <property type="component" value="Unassembled WGS sequence"/>
</dbReference>